<evidence type="ECO:0000259" key="9">
    <source>
        <dbReference type="PROSITE" id="PS51032"/>
    </source>
</evidence>
<feature type="region of interest" description="Disordered" evidence="8">
    <location>
        <begin position="140"/>
        <end position="164"/>
    </location>
</feature>
<feature type="region of interest" description="Disordered" evidence="8">
    <location>
        <begin position="1"/>
        <end position="48"/>
    </location>
</feature>
<dbReference type="CDD" id="cd00018">
    <property type="entry name" value="AP2"/>
    <property type="match status" value="1"/>
</dbReference>
<comment type="subcellular location">
    <subcellularLocation>
        <location evidence="1">Nucleus</location>
    </subcellularLocation>
</comment>
<keyword evidence="3" id="KW-0238">DNA-binding</keyword>
<keyword evidence="5" id="KW-0804">Transcription</keyword>
<dbReference type="SMART" id="SM00380">
    <property type="entry name" value="AP2"/>
    <property type="match status" value="1"/>
</dbReference>
<proteinExistence type="inferred from homology"/>
<dbReference type="GO" id="GO:0003700">
    <property type="term" value="F:DNA-binding transcription factor activity"/>
    <property type="evidence" value="ECO:0007669"/>
    <property type="project" value="InterPro"/>
</dbReference>
<evidence type="ECO:0000313" key="11">
    <source>
        <dbReference type="Proteomes" id="UP001180020"/>
    </source>
</evidence>
<comment type="caution">
    <text evidence="10">The sequence shown here is derived from an EMBL/GenBank/DDBJ whole genome shotgun (WGS) entry which is preliminary data.</text>
</comment>
<dbReference type="Gene3D" id="3.30.730.10">
    <property type="entry name" value="AP2/ERF domain"/>
    <property type="match status" value="1"/>
</dbReference>
<evidence type="ECO:0000256" key="4">
    <source>
        <dbReference type="ARBA" id="ARBA00023159"/>
    </source>
</evidence>
<dbReference type="PANTHER" id="PTHR31839">
    <property type="entry name" value="DEHYDRATION-RESPONSIVE ELEMENT-BINDING PROTEIN 1D"/>
    <property type="match status" value="1"/>
</dbReference>
<keyword evidence="6" id="KW-0539">Nucleus</keyword>
<evidence type="ECO:0000256" key="3">
    <source>
        <dbReference type="ARBA" id="ARBA00023125"/>
    </source>
</evidence>
<accession>A0AAV9E8G5</accession>
<dbReference type="GO" id="GO:0003677">
    <property type="term" value="F:DNA binding"/>
    <property type="evidence" value="ECO:0007669"/>
    <property type="project" value="UniProtKB-KW"/>
</dbReference>
<keyword evidence="11" id="KW-1185">Reference proteome</keyword>
<dbReference type="GO" id="GO:0005634">
    <property type="term" value="C:nucleus"/>
    <property type="evidence" value="ECO:0007669"/>
    <property type="project" value="UniProtKB-SubCell"/>
</dbReference>
<evidence type="ECO:0000313" key="10">
    <source>
        <dbReference type="EMBL" id="KAK1309800.1"/>
    </source>
</evidence>
<dbReference type="PRINTS" id="PR00367">
    <property type="entry name" value="ETHRSPELEMNT"/>
</dbReference>
<evidence type="ECO:0000256" key="5">
    <source>
        <dbReference type="ARBA" id="ARBA00023163"/>
    </source>
</evidence>
<organism evidence="10 11">
    <name type="scientific">Acorus calamus</name>
    <name type="common">Sweet flag</name>
    <dbReference type="NCBI Taxonomy" id="4465"/>
    <lineage>
        <taxon>Eukaryota</taxon>
        <taxon>Viridiplantae</taxon>
        <taxon>Streptophyta</taxon>
        <taxon>Embryophyta</taxon>
        <taxon>Tracheophyta</taxon>
        <taxon>Spermatophyta</taxon>
        <taxon>Magnoliopsida</taxon>
        <taxon>Liliopsida</taxon>
        <taxon>Acoraceae</taxon>
        <taxon>Acorus</taxon>
    </lineage>
</organism>
<dbReference type="Proteomes" id="UP001180020">
    <property type="component" value="Unassembled WGS sequence"/>
</dbReference>
<dbReference type="PROSITE" id="PS51032">
    <property type="entry name" value="AP2_ERF"/>
    <property type="match status" value="1"/>
</dbReference>
<keyword evidence="4" id="KW-0010">Activator</keyword>
<name>A0AAV9E8G5_ACOCL</name>
<evidence type="ECO:0000256" key="2">
    <source>
        <dbReference type="ARBA" id="ARBA00023015"/>
    </source>
</evidence>
<feature type="compositionally biased region" description="Basic residues" evidence="8">
    <location>
        <begin position="39"/>
        <end position="48"/>
    </location>
</feature>
<feature type="compositionally biased region" description="Low complexity" evidence="8">
    <location>
        <begin position="10"/>
        <end position="38"/>
    </location>
</feature>
<dbReference type="InterPro" id="IPR016177">
    <property type="entry name" value="DNA-bd_dom_sf"/>
</dbReference>
<sequence length="211" mass="22622">MEFGMDDSSSHSSSSTDRSSPSHRSTTTTTTSSVSAASFKRKTGRRKFRETRHPVYRCVRARDGGRWVCEVREPGKKTRIWLGTYADPESAARAHDVAALAFFGASAQLNFPESARGLPRARSSKADDIRAAVAAAAAAEASSASETATGGREEEEGGGGASGFVDEEAVFNVPGLIEGMAEGMMLTPPAMQKGFDWDHLDCHVDLSLWMD</sequence>
<reference evidence="10" key="1">
    <citation type="journal article" date="2023" name="Nat. Commun.">
        <title>Diploid and tetraploid genomes of Acorus and the evolution of monocots.</title>
        <authorList>
            <person name="Ma L."/>
            <person name="Liu K.W."/>
            <person name="Li Z."/>
            <person name="Hsiao Y.Y."/>
            <person name="Qi Y."/>
            <person name="Fu T."/>
            <person name="Tang G.D."/>
            <person name="Zhang D."/>
            <person name="Sun W.H."/>
            <person name="Liu D.K."/>
            <person name="Li Y."/>
            <person name="Chen G.Z."/>
            <person name="Liu X.D."/>
            <person name="Liao X.Y."/>
            <person name="Jiang Y.T."/>
            <person name="Yu X."/>
            <person name="Hao Y."/>
            <person name="Huang J."/>
            <person name="Zhao X.W."/>
            <person name="Ke S."/>
            <person name="Chen Y.Y."/>
            <person name="Wu W.L."/>
            <person name="Hsu J.L."/>
            <person name="Lin Y.F."/>
            <person name="Huang M.D."/>
            <person name="Li C.Y."/>
            <person name="Huang L."/>
            <person name="Wang Z.W."/>
            <person name="Zhao X."/>
            <person name="Zhong W.Y."/>
            <person name="Peng D.H."/>
            <person name="Ahmad S."/>
            <person name="Lan S."/>
            <person name="Zhang J.S."/>
            <person name="Tsai W.C."/>
            <person name="Van de Peer Y."/>
            <person name="Liu Z.J."/>
        </authorList>
    </citation>
    <scope>NUCLEOTIDE SEQUENCE</scope>
    <source>
        <strain evidence="10">CP</strain>
    </source>
</reference>
<dbReference type="PANTHER" id="PTHR31839:SF42">
    <property type="entry name" value="DEHYDRATION-RESPONSIVE ELEMENT-BINDING PROTEIN 1F"/>
    <property type="match status" value="1"/>
</dbReference>
<comment type="similarity">
    <text evidence="7">Belongs to the AP2/ERF transcription factor family. ERF subfamily.</text>
</comment>
<protein>
    <submittedName>
        <fullName evidence="10">Dehydration-responsive element-binding protein 1F</fullName>
    </submittedName>
</protein>
<dbReference type="EMBL" id="JAUJYO010000008">
    <property type="protein sequence ID" value="KAK1309800.1"/>
    <property type="molecule type" value="Genomic_DNA"/>
</dbReference>
<reference evidence="10" key="2">
    <citation type="submission" date="2023-06" db="EMBL/GenBank/DDBJ databases">
        <authorList>
            <person name="Ma L."/>
            <person name="Liu K.-W."/>
            <person name="Li Z."/>
            <person name="Hsiao Y.-Y."/>
            <person name="Qi Y."/>
            <person name="Fu T."/>
            <person name="Tang G."/>
            <person name="Zhang D."/>
            <person name="Sun W.-H."/>
            <person name="Liu D.-K."/>
            <person name="Li Y."/>
            <person name="Chen G.-Z."/>
            <person name="Liu X.-D."/>
            <person name="Liao X.-Y."/>
            <person name="Jiang Y.-T."/>
            <person name="Yu X."/>
            <person name="Hao Y."/>
            <person name="Huang J."/>
            <person name="Zhao X.-W."/>
            <person name="Ke S."/>
            <person name="Chen Y.-Y."/>
            <person name="Wu W.-L."/>
            <person name="Hsu J.-L."/>
            <person name="Lin Y.-F."/>
            <person name="Huang M.-D."/>
            <person name="Li C.-Y."/>
            <person name="Huang L."/>
            <person name="Wang Z.-W."/>
            <person name="Zhao X."/>
            <person name="Zhong W.-Y."/>
            <person name="Peng D.-H."/>
            <person name="Ahmad S."/>
            <person name="Lan S."/>
            <person name="Zhang J.-S."/>
            <person name="Tsai W.-C."/>
            <person name="Van De Peer Y."/>
            <person name="Liu Z.-J."/>
        </authorList>
    </citation>
    <scope>NUCLEOTIDE SEQUENCE</scope>
    <source>
        <strain evidence="10">CP</strain>
        <tissue evidence="10">Leaves</tissue>
    </source>
</reference>
<feature type="compositionally biased region" description="Low complexity" evidence="8">
    <location>
        <begin position="140"/>
        <end position="150"/>
    </location>
</feature>
<dbReference type="Pfam" id="PF00847">
    <property type="entry name" value="AP2"/>
    <property type="match status" value="1"/>
</dbReference>
<evidence type="ECO:0000256" key="8">
    <source>
        <dbReference type="SAM" id="MobiDB-lite"/>
    </source>
</evidence>
<dbReference type="SUPFAM" id="SSF54171">
    <property type="entry name" value="DNA-binding domain"/>
    <property type="match status" value="1"/>
</dbReference>
<evidence type="ECO:0000256" key="6">
    <source>
        <dbReference type="ARBA" id="ARBA00023242"/>
    </source>
</evidence>
<evidence type="ECO:0000256" key="1">
    <source>
        <dbReference type="ARBA" id="ARBA00004123"/>
    </source>
</evidence>
<evidence type="ECO:0000256" key="7">
    <source>
        <dbReference type="ARBA" id="ARBA00024343"/>
    </source>
</evidence>
<keyword evidence="2" id="KW-0805">Transcription regulation</keyword>
<dbReference type="AlphaFoldDB" id="A0AAV9E8G5"/>
<feature type="domain" description="AP2/ERF" evidence="9">
    <location>
        <begin position="55"/>
        <end position="112"/>
    </location>
</feature>
<dbReference type="InterPro" id="IPR045277">
    <property type="entry name" value="DRE1A-I"/>
</dbReference>
<dbReference type="InterPro" id="IPR001471">
    <property type="entry name" value="AP2/ERF_dom"/>
</dbReference>
<dbReference type="InterPro" id="IPR036955">
    <property type="entry name" value="AP2/ERF_dom_sf"/>
</dbReference>
<gene>
    <name evidence="10" type="primary">DREB1F</name>
    <name evidence="10" type="ORF">QJS10_CPA08g01568</name>
</gene>